<accession>T0ZXL0</accession>
<reference evidence="4" key="1">
    <citation type="submission" date="2013-08" db="EMBL/GenBank/DDBJ databases">
        <authorList>
            <person name="Mendez C."/>
            <person name="Richter M."/>
            <person name="Ferrer M."/>
            <person name="Sanchez J."/>
        </authorList>
    </citation>
    <scope>NUCLEOTIDE SEQUENCE</scope>
</reference>
<dbReference type="GO" id="GO:0008168">
    <property type="term" value="F:methyltransferase activity"/>
    <property type="evidence" value="ECO:0007669"/>
    <property type="project" value="UniProtKB-KW"/>
</dbReference>
<dbReference type="GO" id="GO:0032259">
    <property type="term" value="P:methylation"/>
    <property type="evidence" value="ECO:0007669"/>
    <property type="project" value="UniProtKB-KW"/>
</dbReference>
<dbReference type="InterPro" id="IPR029043">
    <property type="entry name" value="GcvT/YgfZ_C"/>
</dbReference>
<feature type="non-terminal residue" evidence="4">
    <location>
        <position position="1"/>
    </location>
</feature>
<proteinExistence type="predicted"/>
<feature type="domain" description="GCVT N-terminal" evidence="2">
    <location>
        <begin position="2"/>
        <end position="42"/>
    </location>
</feature>
<keyword evidence="1 4" id="KW-0808">Transferase</keyword>
<dbReference type="PANTHER" id="PTHR43757:SF2">
    <property type="entry name" value="AMINOMETHYLTRANSFERASE, MITOCHONDRIAL"/>
    <property type="match status" value="1"/>
</dbReference>
<name>T0ZXL0_9ZZZZ</name>
<dbReference type="SUPFAM" id="SSF103025">
    <property type="entry name" value="Folate-binding domain"/>
    <property type="match status" value="1"/>
</dbReference>
<protein>
    <submittedName>
        <fullName evidence="4">Glycine cleavage system aminomethyltransferase T</fullName>
    </submittedName>
</protein>
<dbReference type="InterPro" id="IPR013977">
    <property type="entry name" value="GcvT_C"/>
</dbReference>
<evidence type="ECO:0000259" key="3">
    <source>
        <dbReference type="Pfam" id="PF08669"/>
    </source>
</evidence>
<dbReference type="SUPFAM" id="SSF101790">
    <property type="entry name" value="Aminomethyltransferase beta-barrel domain"/>
    <property type="match status" value="1"/>
</dbReference>
<dbReference type="Gene3D" id="4.10.1250.10">
    <property type="entry name" value="Aminomethyltransferase fragment"/>
    <property type="match status" value="1"/>
</dbReference>
<dbReference type="EMBL" id="AUZZ01009516">
    <property type="protein sequence ID" value="EQD33429.1"/>
    <property type="molecule type" value="Genomic_DNA"/>
</dbReference>
<gene>
    <name evidence="4" type="ORF">B2A_13151</name>
</gene>
<evidence type="ECO:0000256" key="1">
    <source>
        <dbReference type="ARBA" id="ARBA00022679"/>
    </source>
</evidence>
<dbReference type="FunFam" id="4.10.1250.10:FF:000001">
    <property type="entry name" value="Aminomethyltransferase"/>
    <property type="match status" value="1"/>
</dbReference>
<sequence length="149" mass="16293">APIGLGARDTLRLEAGLNLYGQDMDESTTPPESNLAWTIAWDPADRNFIGRVALERQRREGPSRCLTGVILSGPGVLRSHQELRAGERSVGVITSGTYAPTLGAAIGLARVEEPRPREVEVVIRDRLHPLRWQAPPFVKRGRVLVPQSG</sequence>
<comment type="caution">
    <text evidence="4">The sequence shown here is derived from an EMBL/GenBank/DDBJ whole genome shotgun (WGS) entry which is preliminary data.</text>
</comment>
<dbReference type="PANTHER" id="PTHR43757">
    <property type="entry name" value="AMINOMETHYLTRANSFERASE"/>
    <property type="match status" value="1"/>
</dbReference>
<dbReference type="Gene3D" id="2.40.30.110">
    <property type="entry name" value="Aminomethyltransferase beta-barrel domains"/>
    <property type="match status" value="1"/>
</dbReference>
<organism evidence="4">
    <name type="scientific">mine drainage metagenome</name>
    <dbReference type="NCBI Taxonomy" id="410659"/>
    <lineage>
        <taxon>unclassified sequences</taxon>
        <taxon>metagenomes</taxon>
        <taxon>ecological metagenomes</taxon>
    </lineage>
</organism>
<dbReference type="InterPro" id="IPR006222">
    <property type="entry name" value="GCVT_N"/>
</dbReference>
<evidence type="ECO:0000313" key="4">
    <source>
        <dbReference type="EMBL" id="EQD33429.1"/>
    </source>
</evidence>
<feature type="domain" description="Aminomethyltransferase C-terminal" evidence="3">
    <location>
        <begin position="64"/>
        <end position="139"/>
    </location>
</feature>
<dbReference type="GO" id="GO:0005829">
    <property type="term" value="C:cytosol"/>
    <property type="evidence" value="ECO:0007669"/>
    <property type="project" value="TreeGrafter"/>
</dbReference>
<evidence type="ECO:0000259" key="2">
    <source>
        <dbReference type="Pfam" id="PF01571"/>
    </source>
</evidence>
<dbReference type="Pfam" id="PF08669">
    <property type="entry name" value="GCV_T_C"/>
    <property type="match status" value="1"/>
</dbReference>
<dbReference type="Pfam" id="PF01571">
    <property type="entry name" value="GCV_T"/>
    <property type="match status" value="1"/>
</dbReference>
<dbReference type="AlphaFoldDB" id="T0ZXL0"/>
<dbReference type="InterPro" id="IPR028896">
    <property type="entry name" value="GcvT/YgfZ/DmdA"/>
</dbReference>
<keyword evidence="4" id="KW-0489">Methyltransferase</keyword>
<reference evidence="4" key="2">
    <citation type="journal article" date="2014" name="ISME J.">
        <title>Microbial stratification in low pH oxic and suboxic macroscopic growths along an acid mine drainage.</title>
        <authorList>
            <person name="Mendez-Garcia C."/>
            <person name="Mesa V."/>
            <person name="Sprenger R.R."/>
            <person name="Richter M."/>
            <person name="Diez M.S."/>
            <person name="Solano J."/>
            <person name="Bargiela R."/>
            <person name="Golyshina O.V."/>
            <person name="Manteca A."/>
            <person name="Ramos J.L."/>
            <person name="Gallego J.R."/>
            <person name="Llorente I."/>
            <person name="Martins Dos Santos V.A."/>
            <person name="Jensen O.N."/>
            <person name="Pelaez A.I."/>
            <person name="Sanchez J."/>
            <person name="Ferrer M."/>
        </authorList>
    </citation>
    <scope>NUCLEOTIDE SEQUENCE</scope>
</reference>